<dbReference type="GO" id="GO:0008716">
    <property type="term" value="F:D-alanine-D-alanine ligase activity"/>
    <property type="evidence" value="ECO:0000318"/>
    <property type="project" value="GO_Central"/>
</dbReference>
<dbReference type="PANTHER" id="PTHR23132:SF23">
    <property type="entry name" value="D-ALANINE--D-ALANINE LIGASE B"/>
    <property type="match status" value="1"/>
</dbReference>
<organism evidence="6 7">
    <name type="scientific">Chlamydomonas reinhardtii</name>
    <name type="common">Chlamydomonas smithii</name>
    <dbReference type="NCBI Taxonomy" id="3055"/>
    <lineage>
        <taxon>Eukaryota</taxon>
        <taxon>Viridiplantae</taxon>
        <taxon>Chlorophyta</taxon>
        <taxon>core chlorophytes</taxon>
        <taxon>Chlorophyceae</taxon>
        <taxon>CS clade</taxon>
        <taxon>Chlamydomonadales</taxon>
        <taxon>Chlamydomonadaceae</taxon>
        <taxon>Chlamydomonas</taxon>
    </lineage>
</organism>
<evidence type="ECO:0000259" key="5">
    <source>
        <dbReference type="PROSITE" id="PS50975"/>
    </source>
</evidence>
<keyword evidence="3" id="KW-0067">ATP-binding</keyword>
<dbReference type="KEGG" id="cre:CHLRE_04g233302v5"/>
<evidence type="ECO:0000256" key="4">
    <source>
        <dbReference type="SAM" id="MobiDB-lite"/>
    </source>
</evidence>
<dbReference type="SUPFAM" id="SSF82199">
    <property type="entry name" value="SET domain"/>
    <property type="match status" value="1"/>
</dbReference>
<dbReference type="Gramene" id="PNW84370">
    <property type="protein sequence ID" value="PNW84370"/>
    <property type="gene ID" value="CHLRE_04g233302v5"/>
</dbReference>
<sequence length="679" mass="72349">MEEDAVVAPVHEPLSGKLVNEPHRKLRVCVLHASLEGSCSTFKDVDPHAKPEAYDPHGRYEWSAAFLRKATSVAQLLELVPEVIQQGSAGVKATPDVFLNLCDGGWDEDRAGKEVVEALERLNLPYTGANAAFYEPSKIEMKMAAHYYGVKVPAWVHIQCGVGRRGVEAGLEAVLAPPSRGGLRFPLIVKHPSGYGSVGMTKDSKVHNEEQLRAQVARFVGSFGGALVEEFIQGREFTVLVVEEPGAAADVGGDTDPDLTSFRPVAYTPVECAFGPGEDFKHFDLKWTDYESLSWRPCADQELSERLKVAACDTFRATRGVSYGRCDFRVDGAGEIYLLEINPNCGVLYPPGLHGSADYILSLDPEHDHAHFLATIFATAISRHSMRQPKVAPVFFRCPPRSVPTPMAARPQHHQQQPNGVEEDAPGTPSCEAAATSAAAAVTAVTAALTLEDHTDGVVTATASSGSDSGSNSSTASGSSSPSRISKGSGASAVNGAAGGGKGLQAAAAGSDAADGVGAGGWGLVALVPIRAGEVVQRNEQRPVVLASSGFVKRSWPVGSRQREWFEAYAYPIGDEVYVTWSDDPTSWAPLNHSCDPNCWLRGLDLVARRSIAPGEQITADYATFCAGPDMAAFACDCGASCCRRRVTGGDYLQPWVGERYGQHVSPFVAAVRKRAGLA</sequence>
<dbReference type="GeneID" id="5729246"/>
<dbReference type="SUPFAM" id="SSF56059">
    <property type="entry name" value="Glutathione synthetase ATP-binding domain-like"/>
    <property type="match status" value="1"/>
</dbReference>
<dbReference type="Gene3D" id="3.30.470.20">
    <property type="entry name" value="ATP-grasp fold, B domain"/>
    <property type="match status" value="1"/>
</dbReference>
<dbReference type="GO" id="GO:0005524">
    <property type="term" value="F:ATP binding"/>
    <property type="evidence" value="ECO:0007669"/>
    <property type="project" value="UniProtKB-UniRule"/>
</dbReference>
<proteinExistence type="inferred from homology"/>
<dbReference type="InterPro" id="IPR011761">
    <property type="entry name" value="ATP-grasp"/>
</dbReference>
<evidence type="ECO:0000256" key="2">
    <source>
        <dbReference type="ARBA" id="ARBA00022598"/>
    </source>
</evidence>
<dbReference type="PROSITE" id="PS50975">
    <property type="entry name" value="ATP_GRASP"/>
    <property type="match status" value="1"/>
</dbReference>
<dbReference type="ExpressionAtlas" id="A0A2K3DUZ7">
    <property type="expression patterns" value="baseline"/>
</dbReference>
<dbReference type="Gene3D" id="2.170.270.10">
    <property type="entry name" value="SET domain"/>
    <property type="match status" value="1"/>
</dbReference>
<dbReference type="AlphaFoldDB" id="A0A2K3DUZ7"/>
<name>A0A2K3DUZ7_CHLRE</name>
<dbReference type="EMBL" id="CM008965">
    <property type="protein sequence ID" value="PNW84370.1"/>
    <property type="molecule type" value="Genomic_DNA"/>
</dbReference>
<dbReference type="RefSeq" id="XP_042925476.1">
    <property type="nucleotide sequence ID" value="XM_043062124.1"/>
</dbReference>
<comment type="similarity">
    <text evidence="1">Belongs to the D-alanine--D-alanine ligase family.</text>
</comment>
<keyword evidence="7" id="KW-1185">Reference proteome</keyword>
<dbReference type="InterPro" id="IPR001214">
    <property type="entry name" value="SET_dom"/>
</dbReference>
<feature type="domain" description="ATP-grasp" evidence="5">
    <location>
        <begin position="142"/>
        <end position="374"/>
    </location>
</feature>
<dbReference type="InParanoid" id="A0A2K3DUZ7"/>
<feature type="region of interest" description="Disordered" evidence="4">
    <location>
        <begin position="403"/>
        <end position="434"/>
    </location>
</feature>
<gene>
    <name evidence="6" type="ORF">CHLRE_04g233302v5</name>
</gene>
<dbReference type="Pfam" id="PF00856">
    <property type="entry name" value="SET"/>
    <property type="match status" value="1"/>
</dbReference>
<dbReference type="GO" id="GO:0046872">
    <property type="term" value="F:metal ion binding"/>
    <property type="evidence" value="ECO:0007669"/>
    <property type="project" value="InterPro"/>
</dbReference>
<dbReference type="STRING" id="3055.A0A2K3DUZ7"/>
<evidence type="ECO:0000256" key="3">
    <source>
        <dbReference type="PROSITE-ProRule" id="PRU00409"/>
    </source>
</evidence>
<evidence type="ECO:0000256" key="1">
    <source>
        <dbReference type="ARBA" id="ARBA00010871"/>
    </source>
</evidence>
<feature type="compositionally biased region" description="Low complexity" evidence="4">
    <location>
        <begin position="463"/>
        <end position="496"/>
    </location>
</feature>
<evidence type="ECO:0000313" key="7">
    <source>
        <dbReference type="Proteomes" id="UP000006906"/>
    </source>
</evidence>
<dbReference type="FunFam" id="3.30.470.20:FF:000188">
    <property type="entry name" value="Predicted protein"/>
    <property type="match status" value="1"/>
</dbReference>
<feature type="region of interest" description="Disordered" evidence="4">
    <location>
        <begin position="460"/>
        <end position="505"/>
    </location>
</feature>
<keyword evidence="2" id="KW-0436">Ligase</keyword>
<dbReference type="InterPro" id="IPR011095">
    <property type="entry name" value="Dala_Dala_lig_C"/>
</dbReference>
<evidence type="ECO:0000313" key="6">
    <source>
        <dbReference type="EMBL" id="PNW84370.1"/>
    </source>
</evidence>
<dbReference type="PaxDb" id="3055-EDO96368"/>
<accession>A0A2K3DUZ7</accession>
<dbReference type="Proteomes" id="UP000006906">
    <property type="component" value="Chromosome 4"/>
</dbReference>
<protein>
    <recommendedName>
        <fullName evidence="5">ATP-grasp domain-containing protein</fullName>
    </recommendedName>
</protein>
<reference evidence="6 7" key="1">
    <citation type="journal article" date="2007" name="Science">
        <title>The Chlamydomonas genome reveals the evolution of key animal and plant functions.</title>
        <authorList>
            <person name="Merchant S.S."/>
            <person name="Prochnik S.E."/>
            <person name="Vallon O."/>
            <person name="Harris E.H."/>
            <person name="Karpowicz S.J."/>
            <person name="Witman G.B."/>
            <person name="Terry A."/>
            <person name="Salamov A."/>
            <person name="Fritz-Laylin L.K."/>
            <person name="Marechal-Drouard L."/>
            <person name="Marshall W.F."/>
            <person name="Qu L.H."/>
            <person name="Nelson D.R."/>
            <person name="Sanderfoot A.A."/>
            <person name="Spalding M.H."/>
            <person name="Kapitonov V.V."/>
            <person name="Ren Q."/>
            <person name="Ferris P."/>
            <person name="Lindquist E."/>
            <person name="Shapiro H."/>
            <person name="Lucas S.M."/>
            <person name="Grimwood J."/>
            <person name="Schmutz J."/>
            <person name="Cardol P."/>
            <person name="Cerutti H."/>
            <person name="Chanfreau G."/>
            <person name="Chen C.L."/>
            <person name="Cognat V."/>
            <person name="Croft M.T."/>
            <person name="Dent R."/>
            <person name="Dutcher S."/>
            <person name="Fernandez E."/>
            <person name="Fukuzawa H."/>
            <person name="Gonzalez-Ballester D."/>
            <person name="Gonzalez-Halphen D."/>
            <person name="Hallmann A."/>
            <person name="Hanikenne M."/>
            <person name="Hippler M."/>
            <person name="Inwood W."/>
            <person name="Jabbari K."/>
            <person name="Kalanon M."/>
            <person name="Kuras R."/>
            <person name="Lefebvre P.A."/>
            <person name="Lemaire S.D."/>
            <person name="Lobanov A.V."/>
            <person name="Lohr M."/>
            <person name="Manuell A."/>
            <person name="Meier I."/>
            <person name="Mets L."/>
            <person name="Mittag M."/>
            <person name="Mittelmeier T."/>
            <person name="Moroney J.V."/>
            <person name="Moseley J."/>
            <person name="Napoli C."/>
            <person name="Nedelcu A.M."/>
            <person name="Niyogi K."/>
            <person name="Novoselov S.V."/>
            <person name="Paulsen I.T."/>
            <person name="Pazour G."/>
            <person name="Purton S."/>
            <person name="Ral J.P."/>
            <person name="Riano-Pachon D.M."/>
            <person name="Riekhof W."/>
            <person name="Rymarquis L."/>
            <person name="Schroda M."/>
            <person name="Stern D."/>
            <person name="Umen J."/>
            <person name="Willows R."/>
            <person name="Wilson N."/>
            <person name="Zimmer S.L."/>
            <person name="Allmer J."/>
            <person name="Balk J."/>
            <person name="Bisova K."/>
            <person name="Chen C.J."/>
            <person name="Elias M."/>
            <person name="Gendler K."/>
            <person name="Hauser C."/>
            <person name="Lamb M.R."/>
            <person name="Ledford H."/>
            <person name="Long J.C."/>
            <person name="Minagawa J."/>
            <person name="Page M.D."/>
            <person name="Pan J."/>
            <person name="Pootakham W."/>
            <person name="Roje S."/>
            <person name="Rose A."/>
            <person name="Stahlberg E."/>
            <person name="Terauchi A.M."/>
            <person name="Yang P."/>
            <person name="Ball S."/>
            <person name="Bowler C."/>
            <person name="Dieckmann C.L."/>
            <person name="Gladyshev V.N."/>
            <person name="Green P."/>
            <person name="Jorgensen R."/>
            <person name="Mayfield S."/>
            <person name="Mueller-Roeber B."/>
            <person name="Rajamani S."/>
            <person name="Sayre R.T."/>
            <person name="Brokstein P."/>
            <person name="Dubchak I."/>
            <person name="Goodstein D."/>
            <person name="Hornick L."/>
            <person name="Huang Y.W."/>
            <person name="Jhaveri J."/>
            <person name="Luo Y."/>
            <person name="Martinez D."/>
            <person name="Ngau W.C."/>
            <person name="Otillar B."/>
            <person name="Poliakov A."/>
            <person name="Porter A."/>
            <person name="Szajkowski L."/>
            <person name="Werner G."/>
            <person name="Zhou K."/>
            <person name="Grigoriev I.V."/>
            <person name="Rokhsar D.S."/>
            <person name="Grossman A.R."/>
        </authorList>
    </citation>
    <scope>NUCLEOTIDE SEQUENCE [LARGE SCALE GENOMIC DNA]</scope>
    <source>
        <strain evidence="7">CC-503</strain>
    </source>
</reference>
<dbReference type="InterPro" id="IPR046341">
    <property type="entry name" value="SET_dom_sf"/>
</dbReference>
<dbReference type="PANTHER" id="PTHR23132">
    <property type="entry name" value="D-ALANINE--D-ALANINE LIGASE"/>
    <property type="match status" value="1"/>
</dbReference>
<dbReference type="Pfam" id="PF07478">
    <property type="entry name" value="Dala_Dala_lig_C"/>
    <property type="match status" value="1"/>
</dbReference>
<dbReference type="OrthoDB" id="2017037at2759"/>
<keyword evidence="3" id="KW-0547">Nucleotide-binding</keyword>
<dbReference type="OMA" id="FKHFQLK"/>